<dbReference type="Proteomes" id="UP000816034">
    <property type="component" value="Unassembled WGS sequence"/>
</dbReference>
<dbReference type="PANTHER" id="PTHR43796">
    <property type="entry name" value="CARBOXYNORSPERMIDINE SYNTHASE"/>
    <property type="match status" value="1"/>
</dbReference>
<keyword evidence="3" id="KW-1185">Reference proteome</keyword>
<dbReference type="SUPFAM" id="SSF51735">
    <property type="entry name" value="NAD(P)-binding Rossmann-fold domains"/>
    <property type="match status" value="1"/>
</dbReference>
<dbReference type="RefSeq" id="XP_044554881.1">
    <property type="nucleotide sequence ID" value="XM_044699765.1"/>
</dbReference>
<evidence type="ECO:0000313" key="3">
    <source>
        <dbReference type="Proteomes" id="UP000816034"/>
    </source>
</evidence>
<sequence>MLNNTFSERVATPLVSKNEPSVLKICVLGASGQTGSIVVESLLHHTSFHVTLIGRSVSRLEHEVEKILQRLRESKDVSNFNKENIENRISLTELNIESALAGSVEASDKFENILKNHTVLINTIPPFKEKEKNAALGRMIIKLGVDYIDPHMSPATLSTFKEMQSEAVKSNTTIICQSGMYPGLEALLTRQAQKHIPHLTHANVVIMTREEGGLGVTSGVADVADFMKVTGSRVMKDGEWQNDSSFSKKFHVVSVDTTMNCYPLELDEMKQLSIPTLKNMGVYVAEMGLFADSVMLAVQLSTKYMSCLANPLTNLLAYATSKISEPYGSAVQVEAIDAESDKKITLSLFHKGTYYLTAISMIAVVEQLVESRVRGVRNPGVHYASIYAEPTSFIESCKKKGVRFDQVSK</sequence>
<dbReference type="EMBL" id="PYSW02000003">
    <property type="protein sequence ID" value="KAG2392987.1"/>
    <property type="molecule type" value="Genomic_DNA"/>
</dbReference>
<dbReference type="AlphaFoldDB" id="A0AA88H4X9"/>
<evidence type="ECO:0000259" key="1">
    <source>
        <dbReference type="Pfam" id="PF03435"/>
    </source>
</evidence>
<dbReference type="Pfam" id="PF03435">
    <property type="entry name" value="Sacchrp_dh_NADP"/>
    <property type="match status" value="1"/>
</dbReference>
<gene>
    <name evidence="2" type="ORF">C9374_009564</name>
</gene>
<accession>A0AA88H4X9</accession>
<dbReference type="PANTHER" id="PTHR43796:SF2">
    <property type="entry name" value="CARBOXYNORSPERMIDINE SYNTHASE"/>
    <property type="match status" value="1"/>
</dbReference>
<dbReference type="InterPro" id="IPR005097">
    <property type="entry name" value="Sacchrp_dh_NADP-bd"/>
</dbReference>
<comment type="caution">
    <text evidence="2">The sequence shown here is derived from an EMBL/GenBank/DDBJ whole genome shotgun (WGS) entry which is preliminary data.</text>
</comment>
<feature type="domain" description="Saccharopine dehydrogenase NADP binding" evidence="1">
    <location>
        <begin position="25"/>
        <end position="175"/>
    </location>
</feature>
<protein>
    <recommendedName>
        <fullName evidence="1">Saccharopine dehydrogenase NADP binding domain-containing protein</fullName>
    </recommendedName>
</protein>
<dbReference type="Gene3D" id="3.40.50.720">
    <property type="entry name" value="NAD(P)-binding Rossmann-like Domain"/>
    <property type="match status" value="1"/>
</dbReference>
<dbReference type="InterPro" id="IPR036291">
    <property type="entry name" value="NAD(P)-bd_dom_sf"/>
</dbReference>
<evidence type="ECO:0000313" key="2">
    <source>
        <dbReference type="EMBL" id="KAG2392987.1"/>
    </source>
</evidence>
<reference evidence="2 3" key="1">
    <citation type="journal article" date="2018" name="BMC Genomics">
        <title>The genome of Naegleria lovaniensis, the basis for a comparative approach to unravel pathogenicity factors of the human pathogenic amoeba N. fowleri.</title>
        <authorList>
            <person name="Liechti N."/>
            <person name="Schurch N."/>
            <person name="Bruggmann R."/>
            <person name="Wittwer M."/>
        </authorList>
    </citation>
    <scope>NUCLEOTIDE SEQUENCE [LARGE SCALE GENOMIC DNA]</scope>
    <source>
        <strain evidence="2 3">ATCC 30569</strain>
    </source>
</reference>
<dbReference type="GeneID" id="68102018"/>
<proteinExistence type="predicted"/>
<name>A0AA88H4X9_NAELO</name>
<organism evidence="2 3">
    <name type="scientific">Naegleria lovaniensis</name>
    <name type="common">Amoeba</name>
    <dbReference type="NCBI Taxonomy" id="51637"/>
    <lineage>
        <taxon>Eukaryota</taxon>
        <taxon>Discoba</taxon>
        <taxon>Heterolobosea</taxon>
        <taxon>Tetramitia</taxon>
        <taxon>Eutetramitia</taxon>
        <taxon>Vahlkampfiidae</taxon>
        <taxon>Naegleria</taxon>
    </lineage>
</organism>